<dbReference type="EMBL" id="JNVL01000013">
    <property type="protein sequence ID" value="KER06229.1"/>
    <property type="molecule type" value="Genomic_DNA"/>
</dbReference>
<keyword evidence="2" id="KW-1185">Reference proteome</keyword>
<sequence length="52" mass="6182">MQCSISECKSKAIQTVQISFRETRNLCKEHFELFQNKDKKHTINFTKASEFK</sequence>
<dbReference type="AlphaFoldDB" id="A0A081S5M6"/>
<protein>
    <submittedName>
        <fullName evidence="1">Uncharacterized protein</fullName>
    </submittedName>
</protein>
<evidence type="ECO:0000313" key="2">
    <source>
        <dbReference type="Proteomes" id="UP000028027"/>
    </source>
</evidence>
<evidence type="ECO:0000313" key="1">
    <source>
        <dbReference type="EMBL" id="KER06229.1"/>
    </source>
</evidence>
<organism evidence="1 2">
    <name type="scientific">Marine Group I thaumarchaeote SCGC AAA799-E16</name>
    <dbReference type="NCBI Taxonomy" id="1502292"/>
    <lineage>
        <taxon>Archaea</taxon>
        <taxon>Nitrososphaerota</taxon>
        <taxon>Marine Group I</taxon>
    </lineage>
</organism>
<gene>
    <name evidence="1" type="ORF">AAA799E16_01075</name>
</gene>
<proteinExistence type="predicted"/>
<reference evidence="1 2" key="1">
    <citation type="submission" date="2014-06" db="EMBL/GenBank/DDBJ databases">
        <authorList>
            <person name="Ngugi D.K."/>
            <person name="Blom J."/>
            <person name="Alam I."/>
            <person name="Rashid M."/>
            <person name="Ba Alawi W."/>
            <person name="Zhang G."/>
            <person name="Hikmawan T."/>
            <person name="Guan Y."/>
            <person name="Antunes A."/>
            <person name="Siam R."/>
            <person name="Eldorry H."/>
            <person name="Bajic V."/>
            <person name="Stingl U."/>
        </authorList>
    </citation>
    <scope>NUCLEOTIDE SEQUENCE [LARGE SCALE GENOMIC DNA]</scope>
    <source>
        <strain evidence="1">SCGC AAA799-E16</strain>
    </source>
</reference>
<dbReference type="Proteomes" id="UP000028027">
    <property type="component" value="Unassembled WGS sequence"/>
</dbReference>
<comment type="caution">
    <text evidence="1">The sequence shown here is derived from an EMBL/GenBank/DDBJ whole genome shotgun (WGS) entry which is preliminary data.</text>
</comment>
<name>A0A081S5M6_9ARCH</name>
<accession>A0A081S5M6</accession>